<protein>
    <submittedName>
        <fullName evidence="1">Uncharacterized protein</fullName>
    </submittedName>
</protein>
<dbReference type="EMBL" id="UGLZ01000004">
    <property type="protein sequence ID" value="STU63695.1"/>
    <property type="molecule type" value="Genomic_DNA"/>
</dbReference>
<accession>A0A377Z9F4</accession>
<keyword evidence="2" id="KW-1185">Reference proteome</keyword>
<evidence type="ECO:0000313" key="2">
    <source>
        <dbReference type="Proteomes" id="UP000255382"/>
    </source>
</evidence>
<proteinExistence type="predicted"/>
<sequence length="161" mass="17819">MSEFSRETLLNIIETDHVQCGEASVLARMALAAMDSEPVAYIFKHPSGKLFWALTDESNKGRRDVMPVYVAPQPAPVVMDDTKLRELFDSWFASDCSFDLSPEASEADNIAWRESYWYVWKRCRAAMLAAAPHDTPALNSVQSVATVPGKMDSSKRADAGG</sequence>
<dbReference type="Proteomes" id="UP000255382">
    <property type="component" value="Unassembled WGS sequence"/>
</dbReference>
<name>A0A377Z9F4_KLEPO</name>
<gene>
    <name evidence="1" type="ORF">NCTC5050_01225</name>
</gene>
<organism evidence="1 2">
    <name type="scientific">Klebsiella pneumoniae subsp. ozaenae</name>
    <dbReference type="NCBI Taxonomy" id="574"/>
    <lineage>
        <taxon>Bacteria</taxon>
        <taxon>Pseudomonadati</taxon>
        <taxon>Pseudomonadota</taxon>
        <taxon>Gammaproteobacteria</taxon>
        <taxon>Enterobacterales</taxon>
        <taxon>Enterobacteriaceae</taxon>
        <taxon>Klebsiella/Raoultella group</taxon>
        <taxon>Klebsiella</taxon>
        <taxon>Klebsiella pneumoniae complex</taxon>
    </lineage>
</organism>
<dbReference type="AlphaFoldDB" id="A0A377Z9F4"/>
<reference evidence="1 2" key="1">
    <citation type="submission" date="2018-06" db="EMBL/GenBank/DDBJ databases">
        <authorList>
            <consortium name="Pathogen Informatics"/>
            <person name="Doyle S."/>
        </authorList>
    </citation>
    <scope>NUCLEOTIDE SEQUENCE [LARGE SCALE GENOMIC DNA]</scope>
    <source>
        <strain evidence="1 2">NCTC5050</strain>
    </source>
</reference>
<evidence type="ECO:0000313" key="1">
    <source>
        <dbReference type="EMBL" id="STU63695.1"/>
    </source>
</evidence>